<organism evidence="3 4">
    <name type="scientific">Micromonospora robiginosa</name>
    <dbReference type="NCBI Taxonomy" id="2749844"/>
    <lineage>
        <taxon>Bacteria</taxon>
        <taxon>Bacillati</taxon>
        <taxon>Actinomycetota</taxon>
        <taxon>Actinomycetes</taxon>
        <taxon>Micromonosporales</taxon>
        <taxon>Micromonosporaceae</taxon>
        <taxon>Micromonospora</taxon>
    </lineage>
</organism>
<keyword evidence="1 3" id="KW-0560">Oxidoreductase</keyword>
<reference evidence="4" key="1">
    <citation type="submission" date="2020-07" db="EMBL/GenBank/DDBJ databases">
        <title>A new Micromonospora strain with potent antibiotic activity isolated from the microbiome of a mid-Atlantic deep-sea sponge.</title>
        <authorList>
            <person name="Back C.R."/>
            <person name="Stennett H.L."/>
            <person name="Williams S.E."/>
            <person name="Wang L."/>
            <person name="Ojeda Gomez J."/>
            <person name="Abdulle O.M."/>
            <person name="Duffy T."/>
            <person name="Hendry K.R."/>
            <person name="Powell D."/>
            <person name="Stach J.E."/>
            <person name="Essex-Lopresti A.E."/>
            <person name="Willis C.L."/>
            <person name="Curnow P."/>
            <person name="Race P.R."/>
        </authorList>
    </citation>
    <scope>NUCLEOTIDE SEQUENCE [LARGE SCALE GENOMIC DNA]</scope>
    <source>
        <strain evidence="4">28ISP2-46</strain>
    </source>
</reference>
<dbReference type="EC" id="1.-.-.-" evidence="3"/>
<dbReference type="KEGG" id="mfeu:H1D33_25005"/>
<dbReference type="Gene3D" id="2.30.110.10">
    <property type="entry name" value="Electron Transport, Fmn-binding Protein, Chain A"/>
    <property type="match status" value="1"/>
</dbReference>
<name>A0A7L6BEX9_9ACTN</name>
<dbReference type="GO" id="GO:0042602">
    <property type="term" value="F:riboflavin reductase (NADPH) activity"/>
    <property type="evidence" value="ECO:0007669"/>
    <property type="project" value="TreeGrafter"/>
</dbReference>
<dbReference type="SMART" id="SM00903">
    <property type="entry name" value="Flavin_Reduct"/>
    <property type="match status" value="1"/>
</dbReference>
<accession>A0A7L6BEX9</accession>
<dbReference type="SUPFAM" id="SSF50475">
    <property type="entry name" value="FMN-binding split barrel"/>
    <property type="match status" value="1"/>
</dbReference>
<dbReference type="Pfam" id="PF01613">
    <property type="entry name" value="Flavin_Reduct"/>
    <property type="match status" value="1"/>
</dbReference>
<dbReference type="InterPro" id="IPR012349">
    <property type="entry name" value="Split_barrel_FMN-bd"/>
</dbReference>
<dbReference type="AlphaFoldDB" id="A0A7L6BEX9"/>
<evidence type="ECO:0000256" key="1">
    <source>
        <dbReference type="ARBA" id="ARBA00023002"/>
    </source>
</evidence>
<dbReference type="InterPro" id="IPR050268">
    <property type="entry name" value="NADH-dep_flavin_reductase"/>
</dbReference>
<dbReference type="RefSeq" id="WP_246411629.1">
    <property type="nucleotide sequence ID" value="NZ_CP059322.2"/>
</dbReference>
<evidence type="ECO:0000313" key="3">
    <source>
        <dbReference type="EMBL" id="QLQ40522.2"/>
    </source>
</evidence>
<dbReference type="InterPro" id="IPR002563">
    <property type="entry name" value="Flavin_Rdtase-like_dom"/>
</dbReference>
<dbReference type="Proteomes" id="UP000510844">
    <property type="component" value="Chromosome"/>
</dbReference>
<feature type="domain" description="Flavin reductase like" evidence="2">
    <location>
        <begin position="9"/>
        <end position="155"/>
    </location>
</feature>
<proteinExistence type="predicted"/>
<dbReference type="GO" id="GO:0006208">
    <property type="term" value="P:pyrimidine nucleobase catabolic process"/>
    <property type="evidence" value="ECO:0007669"/>
    <property type="project" value="TreeGrafter"/>
</dbReference>
<protein>
    <submittedName>
        <fullName evidence="3">Flavin reductase family protein</fullName>
        <ecNumber evidence="3">1.-.-.-</ecNumber>
    </submittedName>
</protein>
<dbReference type="EMBL" id="CP059322">
    <property type="protein sequence ID" value="QLQ40522.2"/>
    <property type="molecule type" value="Genomic_DNA"/>
</dbReference>
<dbReference type="PANTHER" id="PTHR30466">
    <property type="entry name" value="FLAVIN REDUCTASE"/>
    <property type="match status" value="1"/>
</dbReference>
<dbReference type="PANTHER" id="PTHR30466:SF1">
    <property type="entry name" value="FMN REDUCTASE (NADH) RUTF"/>
    <property type="match status" value="1"/>
</dbReference>
<reference evidence="3 4" key="2">
    <citation type="journal article" date="2021" name="Mar. Drugs">
        <title>A New Micromonospora Strain with Antibiotic Activity Isolated from the Microbiome of a Mid-Atlantic Deep-Sea Sponge.</title>
        <authorList>
            <person name="Back C.R."/>
            <person name="Stennett H.L."/>
            <person name="Williams S.E."/>
            <person name="Wang L."/>
            <person name="Ojeda Gomez J."/>
            <person name="Abdulle O.M."/>
            <person name="Duffy T."/>
            <person name="Neal C."/>
            <person name="Mantell J."/>
            <person name="Jepson M.A."/>
            <person name="Hendry K.R."/>
            <person name="Powell D."/>
            <person name="Stach J.E.M."/>
            <person name="Essex-Lopresti A.E."/>
            <person name="Willis C.L."/>
            <person name="Curnow P."/>
            <person name="Race P.R."/>
        </authorList>
    </citation>
    <scope>NUCLEOTIDE SEQUENCE [LARGE SCALE GENOMIC DNA]</scope>
    <source>
        <strain evidence="3 4">28ISP2-46</strain>
    </source>
</reference>
<dbReference type="GO" id="GO:0010181">
    <property type="term" value="F:FMN binding"/>
    <property type="evidence" value="ECO:0007669"/>
    <property type="project" value="InterPro"/>
</dbReference>
<gene>
    <name evidence="3" type="ORF">H1D33_25005</name>
</gene>
<evidence type="ECO:0000313" key="4">
    <source>
        <dbReference type="Proteomes" id="UP000510844"/>
    </source>
</evidence>
<keyword evidence="4" id="KW-1185">Reference proteome</keyword>
<sequence length="164" mass="17130">MDTSFREMMAAFPSGVSVVTGHDGGPRPYGMTCSALCSLSADPPSLLVCLRAASPTLAAVTRSGAFAVNLLHGDAQDVAALFGSGAADRFDRVAWRPCAGSGSPALVEAAHTVADCLVERVHPAGDHAIVVGTVRHIERLREGSALLYGFRRYRTWTHAAAPIG</sequence>
<evidence type="ECO:0000259" key="2">
    <source>
        <dbReference type="SMART" id="SM00903"/>
    </source>
</evidence>